<keyword evidence="2" id="KW-1185">Reference proteome</keyword>
<proteinExistence type="predicted"/>
<organism evidence="1 2">
    <name type="scientific">Brachionus plicatilis</name>
    <name type="common">Marine rotifer</name>
    <name type="synonym">Brachionus muelleri</name>
    <dbReference type="NCBI Taxonomy" id="10195"/>
    <lineage>
        <taxon>Eukaryota</taxon>
        <taxon>Metazoa</taxon>
        <taxon>Spiralia</taxon>
        <taxon>Gnathifera</taxon>
        <taxon>Rotifera</taxon>
        <taxon>Eurotatoria</taxon>
        <taxon>Monogononta</taxon>
        <taxon>Pseudotrocha</taxon>
        <taxon>Ploima</taxon>
        <taxon>Brachionidae</taxon>
        <taxon>Brachionus</taxon>
    </lineage>
</organism>
<protein>
    <submittedName>
        <fullName evidence="1">Uncharacterized protein</fullName>
    </submittedName>
</protein>
<sequence length="297" mass="33704">KLIAKLTQFFKTVQTNIEKANERLKSSQIKDADIKHLLDRSENAKTKVDAALNTTTQVFNDAKNMLETLEDFDNVLHSNKERASKAQILSSETESNIVDAEHLNDKLELYFEKINSDLSDTKSLLQLTNTSIQSSNNDLLGLNKTSDLNARAISLAGFTNDLAAGNEDNYEAIAQASSKYIQLDDKLSKVQQKAESIVDRSQNLLNRITNSEHLLDSFKNSDFSLEELSLEAVGRLDAKFEEMVKRIDALDQLDDQIMALEHRYKINNDKIDTYRREIVPLEQNVMDLERILKTMCS</sequence>
<dbReference type="AlphaFoldDB" id="A0A3M7R1A6"/>
<comment type="caution">
    <text evidence="1">The sequence shown here is derived from an EMBL/GenBank/DDBJ whole genome shotgun (WGS) entry which is preliminary data.</text>
</comment>
<evidence type="ECO:0000313" key="1">
    <source>
        <dbReference type="EMBL" id="RNA17372.1"/>
    </source>
</evidence>
<dbReference type="Proteomes" id="UP000276133">
    <property type="component" value="Unassembled WGS sequence"/>
</dbReference>
<dbReference type="EMBL" id="REGN01004467">
    <property type="protein sequence ID" value="RNA17372.1"/>
    <property type="molecule type" value="Genomic_DNA"/>
</dbReference>
<name>A0A3M7R1A6_BRAPC</name>
<accession>A0A3M7R1A6</accession>
<gene>
    <name evidence="1" type="ORF">BpHYR1_004198</name>
</gene>
<reference evidence="1 2" key="1">
    <citation type="journal article" date="2018" name="Sci. Rep.">
        <title>Genomic signatures of local adaptation to the degree of environmental predictability in rotifers.</title>
        <authorList>
            <person name="Franch-Gras L."/>
            <person name="Hahn C."/>
            <person name="Garcia-Roger E.M."/>
            <person name="Carmona M.J."/>
            <person name="Serra M."/>
            <person name="Gomez A."/>
        </authorList>
    </citation>
    <scope>NUCLEOTIDE SEQUENCE [LARGE SCALE GENOMIC DNA]</scope>
    <source>
        <strain evidence="1">HYR1</strain>
    </source>
</reference>
<evidence type="ECO:0000313" key="2">
    <source>
        <dbReference type="Proteomes" id="UP000276133"/>
    </source>
</evidence>
<feature type="non-terminal residue" evidence="1">
    <location>
        <position position="1"/>
    </location>
</feature>